<dbReference type="EMBL" id="BKCJ011283733">
    <property type="protein sequence ID" value="GFD15047.1"/>
    <property type="molecule type" value="Genomic_DNA"/>
</dbReference>
<gene>
    <name evidence="1" type="ORF">Tci_887016</name>
</gene>
<sequence>VVVNPIEAAIPSLQVSLRGLHVEYGRLAQVEVKTTTYVATEGAKAGEVVGARRRAVAKELPRSPRYWVALAWRPMDVLRSAVCAWICVAVASSPRPSRVALQAEWFIETELNG</sequence>
<feature type="non-terminal residue" evidence="1">
    <location>
        <position position="1"/>
    </location>
</feature>
<organism evidence="1">
    <name type="scientific">Tanacetum cinerariifolium</name>
    <name type="common">Dalmatian daisy</name>
    <name type="synonym">Chrysanthemum cinerariifolium</name>
    <dbReference type="NCBI Taxonomy" id="118510"/>
    <lineage>
        <taxon>Eukaryota</taxon>
        <taxon>Viridiplantae</taxon>
        <taxon>Streptophyta</taxon>
        <taxon>Embryophyta</taxon>
        <taxon>Tracheophyta</taxon>
        <taxon>Spermatophyta</taxon>
        <taxon>Magnoliopsida</taxon>
        <taxon>eudicotyledons</taxon>
        <taxon>Gunneridae</taxon>
        <taxon>Pentapetalae</taxon>
        <taxon>asterids</taxon>
        <taxon>campanulids</taxon>
        <taxon>Asterales</taxon>
        <taxon>Asteraceae</taxon>
        <taxon>Asteroideae</taxon>
        <taxon>Anthemideae</taxon>
        <taxon>Anthemidinae</taxon>
        <taxon>Tanacetum</taxon>
    </lineage>
</organism>
<protein>
    <submittedName>
        <fullName evidence="1">Uncharacterized protein</fullName>
    </submittedName>
</protein>
<comment type="caution">
    <text evidence="1">The sequence shown here is derived from an EMBL/GenBank/DDBJ whole genome shotgun (WGS) entry which is preliminary data.</text>
</comment>
<evidence type="ECO:0000313" key="1">
    <source>
        <dbReference type="EMBL" id="GFD15047.1"/>
    </source>
</evidence>
<name>A0A699TYD0_TANCI</name>
<accession>A0A699TYD0</accession>
<reference evidence="1" key="1">
    <citation type="journal article" date="2019" name="Sci. Rep.">
        <title>Draft genome of Tanacetum cinerariifolium, the natural source of mosquito coil.</title>
        <authorList>
            <person name="Yamashiro T."/>
            <person name="Shiraishi A."/>
            <person name="Satake H."/>
            <person name="Nakayama K."/>
        </authorList>
    </citation>
    <scope>NUCLEOTIDE SEQUENCE</scope>
</reference>
<proteinExistence type="predicted"/>
<dbReference type="AlphaFoldDB" id="A0A699TYD0"/>